<keyword evidence="3" id="KW-1185">Reference proteome</keyword>
<feature type="domain" description="C2" evidence="1">
    <location>
        <begin position="29"/>
        <end position="152"/>
    </location>
</feature>
<comment type="caution">
    <text evidence="2">The sequence shown here is derived from an EMBL/GenBank/DDBJ whole genome shotgun (WGS) entry which is preliminary data.</text>
</comment>
<dbReference type="InterPro" id="IPR052847">
    <property type="entry name" value="Ext_Synaptotagmin/KAHRP-like"/>
</dbReference>
<dbReference type="InterPro" id="IPR035892">
    <property type="entry name" value="C2_domain_sf"/>
</dbReference>
<dbReference type="EMBL" id="QZWG01000006">
    <property type="protein sequence ID" value="RZC09658.1"/>
    <property type="molecule type" value="Genomic_DNA"/>
</dbReference>
<protein>
    <submittedName>
        <fullName evidence="2">C2 domain-containing protein</fullName>
    </submittedName>
</protein>
<gene>
    <name evidence="2" type="ORF">D0Y65_016135</name>
</gene>
<dbReference type="PANTHER" id="PTHR47042:SF4">
    <property type="entry name" value="OS02G0313700 PROTEIN"/>
    <property type="match status" value="1"/>
</dbReference>
<evidence type="ECO:0000259" key="1">
    <source>
        <dbReference type="PROSITE" id="PS50004"/>
    </source>
</evidence>
<accession>A0A445KFT5</accession>
<dbReference type="Pfam" id="PF00168">
    <property type="entry name" value="C2"/>
    <property type="match status" value="1"/>
</dbReference>
<dbReference type="InterPro" id="IPR000008">
    <property type="entry name" value="C2_dom"/>
</dbReference>
<evidence type="ECO:0000313" key="3">
    <source>
        <dbReference type="Proteomes" id="UP000289340"/>
    </source>
</evidence>
<organism evidence="2 3">
    <name type="scientific">Glycine soja</name>
    <name type="common">Wild soybean</name>
    <dbReference type="NCBI Taxonomy" id="3848"/>
    <lineage>
        <taxon>Eukaryota</taxon>
        <taxon>Viridiplantae</taxon>
        <taxon>Streptophyta</taxon>
        <taxon>Embryophyta</taxon>
        <taxon>Tracheophyta</taxon>
        <taxon>Spermatophyta</taxon>
        <taxon>Magnoliopsida</taxon>
        <taxon>eudicotyledons</taxon>
        <taxon>Gunneridae</taxon>
        <taxon>Pentapetalae</taxon>
        <taxon>rosids</taxon>
        <taxon>fabids</taxon>
        <taxon>Fabales</taxon>
        <taxon>Fabaceae</taxon>
        <taxon>Papilionoideae</taxon>
        <taxon>50 kb inversion clade</taxon>
        <taxon>NPAAA clade</taxon>
        <taxon>indigoferoid/millettioid clade</taxon>
        <taxon>Phaseoleae</taxon>
        <taxon>Glycine</taxon>
        <taxon>Glycine subgen. Soja</taxon>
    </lineage>
</organism>
<evidence type="ECO:0000313" key="2">
    <source>
        <dbReference type="EMBL" id="RZC09658.1"/>
    </source>
</evidence>
<dbReference type="AlphaFoldDB" id="A0A445KFT5"/>
<reference evidence="2 3" key="1">
    <citation type="submission" date="2018-09" db="EMBL/GenBank/DDBJ databases">
        <title>A high-quality reference genome of wild soybean provides a powerful tool to mine soybean genomes.</title>
        <authorList>
            <person name="Xie M."/>
            <person name="Chung C.Y.L."/>
            <person name="Li M.-W."/>
            <person name="Wong F.-L."/>
            <person name="Chan T.-F."/>
            <person name="Lam H.-M."/>
        </authorList>
    </citation>
    <scope>NUCLEOTIDE SEQUENCE [LARGE SCALE GENOMIC DNA]</scope>
    <source>
        <strain evidence="3">cv. W05</strain>
        <tissue evidence="2">Hypocotyl of etiolated seedlings</tissue>
    </source>
</reference>
<dbReference type="PROSITE" id="PS50004">
    <property type="entry name" value="C2"/>
    <property type="match status" value="1"/>
</dbReference>
<dbReference type="SUPFAM" id="SSF49562">
    <property type="entry name" value="C2 domain (Calcium/lipid-binding domain, CaLB)"/>
    <property type="match status" value="1"/>
</dbReference>
<dbReference type="CDD" id="cd00030">
    <property type="entry name" value="C2"/>
    <property type="match status" value="1"/>
</dbReference>
<sequence length="152" mass="17689">MHVEGKVLIRVKFLPTWSFIGYLRVCFVEPPYFQMTINPDKPLSIAFEQTLVETFAIIDLLGSPGILLGVSLTCDSYDLLLLEFLFVKVQMGVYKFRTKIQRKTLTPKWHEEFKIPIITCESDNVLVIAVRDKDHFYDDILGFVPFYKLCIF</sequence>
<proteinExistence type="predicted"/>
<name>A0A445KFT5_GLYSO</name>
<dbReference type="PANTHER" id="PTHR47042">
    <property type="entry name" value="C2 DOMAIN-CONTAINING PROTEIN-LIKE"/>
    <property type="match status" value="1"/>
</dbReference>
<dbReference type="Proteomes" id="UP000289340">
    <property type="component" value="Chromosome 6"/>
</dbReference>
<dbReference type="Gene3D" id="2.60.40.150">
    <property type="entry name" value="C2 domain"/>
    <property type="match status" value="1"/>
</dbReference>